<dbReference type="InParanoid" id="F6TDF7"/>
<evidence type="ECO:0000259" key="7">
    <source>
        <dbReference type="PROSITE" id="PS50119"/>
    </source>
</evidence>
<dbReference type="PROSITE" id="PS50089">
    <property type="entry name" value="ZF_RING_2"/>
    <property type="match status" value="1"/>
</dbReference>
<reference evidence="9" key="1">
    <citation type="journal article" date="2002" name="Science">
        <title>The draft genome of Ciona intestinalis: insights into chordate and vertebrate origins.</title>
        <authorList>
            <person name="Dehal P."/>
            <person name="Satou Y."/>
            <person name="Campbell R.K."/>
            <person name="Chapman J."/>
            <person name="Degnan B."/>
            <person name="De Tomaso A."/>
            <person name="Davidson B."/>
            <person name="Di Gregorio A."/>
            <person name="Gelpke M."/>
            <person name="Goodstein D.M."/>
            <person name="Harafuji N."/>
            <person name="Hastings K.E."/>
            <person name="Ho I."/>
            <person name="Hotta K."/>
            <person name="Huang W."/>
            <person name="Kawashima T."/>
            <person name="Lemaire P."/>
            <person name="Martinez D."/>
            <person name="Meinertzhagen I.A."/>
            <person name="Necula S."/>
            <person name="Nonaka M."/>
            <person name="Putnam N."/>
            <person name="Rash S."/>
            <person name="Saiga H."/>
            <person name="Satake M."/>
            <person name="Terry A."/>
            <person name="Yamada L."/>
            <person name="Wang H.G."/>
            <person name="Awazu S."/>
            <person name="Azumi K."/>
            <person name="Boore J."/>
            <person name="Branno M."/>
            <person name="Chin-Bow S."/>
            <person name="DeSantis R."/>
            <person name="Doyle S."/>
            <person name="Francino P."/>
            <person name="Keys D.N."/>
            <person name="Haga S."/>
            <person name="Hayashi H."/>
            <person name="Hino K."/>
            <person name="Imai K.S."/>
            <person name="Inaba K."/>
            <person name="Kano S."/>
            <person name="Kobayashi K."/>
            <person name="Kobayashi M."/>
            <person name="Lee B.I."/>
            <person name="Makabe K.W."/>
            <person name="Manohar C."/>
            <person name="Matassi G."/>
            <person name="Medina M."/>
            <person name="Mochizuki Y."/>
            <person name="Mount S."/>
            <person name="Morishita T."/>
            <person name="Miura S."/>
            <person name="Nakayama A."/>
            <person name="Nishizaka S."/>
            <person name="Nomoto H."/>
            <person name="Ohta F."/>
            <person name="Oishi K."/>
            <person name="Rigoutsos I."/>
            <person name="Sano M."/>
            <person name="Sasaki A."/>
            <person name="Sasakura Y."/>
            <person name="Shoguchi E."/>
            <person name="Shin-i T."/>
            <person name="Spagnuolo A."/>
            <person name="Stainier D."/>
            <person name="Suzuki M.M."/>
            <person name="Tassy O."/>
            <person name="Takatori N."/>
            <person name="Tokuoka M."/>
            <person name="Yagi K."/>
            <person name="Yoshizaki F."/>
            <person name="Wada S."/>
            <person name="Zhang C."/>
            <person name="Hyatt P.D."/>
            <person name="Larimer F."/>
            <person name="Detter C."/>
            <person name="Doggett N."/>
            <person name="Glavina T."/>
            <person name="Hawkins T."/>
            <person name="Richardson P."/>
            <person name="Lucas S."/>
            <person name="Kohara Y."/>
            <person name="Levine M."/>
            <person name="Satoh N."/>
            <person name="Rokhsar D.S."/>
        </authorList>
    </citation>
    <scope>NUCLEOTIDE SEQUENCE [LARGE SCALE GENOMIC DNA]</scope>
</reference>
<dbReference type="InterPro" id="IPR000315">
    <property type="entry name" value="Znf_B-box"/>
</dbReference>
<evidence type="ECO:0000256" key="2">
    <source>
        <dbReference type="ARBA" id="ARBA00022771"/>
    </source>
</evidence>
<evidence type="ECO:0008006" key="10">
    <source>
        <dbReference type="Google" id="ProtNLM"/>
    </source>
</evidence>
<dbReference type="InterPro" id="IPR013083">
    <property type="entry name" value="Znf_RING/FYVE/PHD"/>
</dbReference>
<dbReference type="PROSITE" id="PS50119">
    <property type="entry name" value="ZF_BBOX"/>
    <property type="match status" value="1"/>
</dbReference>
<feature type="domain" description="B box-type" evidence="7">
    <location>
        <begin position="141"/>
        <end position="185"/>
    </location>
</feature>
<proteinExistence type="predicted"/>
<dbReference type="STRING" id="7719.ENSCINP00000001697"/>
<evidence type="ECO:0000256" key="4">
    <source>
        <dbReference type="PROSITE-ProRule" id="PRU00024"/>
    </source>
</evidence>
<dbReference type="SUPFAM" id="SSF57850">
    <property type="entry name" value="RING/U-box"/>
    <property type="match status" value="1"/>
</dbReference>
<reference evidence="8" key="3">
    <citation type="submission" date="2025-09" db="UniProtKB">
        <authorList>
            <consortium name="Ensembl"/>
        </authorList>
    </citation>
    <scope>IDENTIFICATION</scope>
</reference>
<dbReference type="HOGENOM" id="CLU_1119839_0_0_1"/>
<dbReference type="PANTHER" id="PTHR24103">
    <property type="entry name" value="E3 UBIQUITIN-PROTEIN LIGASE TRIM"/>
    <property type="match status" value="1"/>
</dbReference>
<keyword evidence="2 4" id="KW-0863">Zinc-finger</keyword>
<dbReference type="SMART" id="SM00184">
    <property type="entry name" value="RING"/>
    <property type="match status" value="1"/>
</dbReference>
<dbReference type="PROSITE" id="PS00518">
    <property type="entry name" value="ZF_RING_1"/>
    <property type="match status" value="1"/>
</dbReference>
<evidence type="ECO:0000259" key="6">
    <source>
        <dbReference type="PROSITE" id="PS50089"/>
    </source>
</evidence>
<dbReference type="InterPro" id="IPR017907">
    <property type="entry name" value="Znf_RING_CS"/>
</dbReference>
<evidence type="ECO:0000256" key="5">
    <source>
        <dbReference type="SAM" id="Coils"/>
    </source>
</evidence>
<protein>
    <recommendedName>
        <fullName evidence="10">Zinc finger protein</fullName>
    </recommendedName>
</protein>
<keyword evidence="5" id="KW-0175">Coiled coil</keyword>
<dbReference type="InterPro" id="IPR001841">
    <property type="entry name" value="Znf_RING"/>
</dbReference>
<evidence type="ECO:0000256" key="1">
    <source>
        <dbReference type="ARBA" id="ARBA00022723"/>
    </source>
</evidence>
<dbReference type="GeneTree" id="ENSGT00940000166775"/>
<keyword evidence="3" id="KW-0862">Zinc</keyword>
<name>F6TDF7_CIOIN</name>
<dbReference type="Gene3D" id="3.30.40.10">
    <property type="entry name" value="Zinc/RING finger domain, C3HC4 (zinc finger)"/>
    <property type="match status" value="1"/>
</dbReference>
<feature type="domain" description="RING-type" evidence="6">
    <location>
        <begin position="62"/>
        <end position="109"/>
    </location>
</feature>
<dbReference type="Pfam" id="PF00643">
    <property type="entry name" value="zf-B_box"/>
    <property type="match status" value="1"/>
</dbReference>
<reference evidence="8" key="2">
    <citation type="submission" date="2025-08" db="UniProtKB">
        <authorList>
            <consortium name="Ensembl"/>
        </authorList>
    </citation>
    <scope>IDENTIFICATION</scope>
</reference>
<dbReference type="GO" id="GO:0008270">
    <property type="term" value="F:zinc ion binding"/>
    <property type="evidence" value="ECO:0007669"/>
    <property type="project" value="UniProtKB-KW"/>
</dbReference>
<sequence>MTMRSENMYTTIRTNDFLSSQGRSSTISKGYRSISKAITDTTRGRTSRATEFFDELPKELQCPKCGDLFDRPVLLSCSHTLCMDCAEDAIEYAELELKQRRRFSCPICRSAIKYNATGIESLPRNINIEEAVARFKKEGKSHYPVCDQHAAFKMEMLMWCEECKVNICPLCAVGDEHKQHKITPMQVVEKFQRIKRRLKNTKDALNEEIDVLGESIVKQQKIVYDLNEKAKELRLKVIFSTQIFLLLF</sequence>
<dbReference type="InterPro" id="IPR027370">
    <property type="entry name" value="Znf-RING_euk"/>
</dbReference>
<dbReference type="Gene3D" id="3.30.160.60">
    <property type="entry name" value="Classic Zinc Finger"/>
    <property type="match status" value="1"/>
</dbReference>
<dbReference type="InterPro" id="IPR050143">
    <property type="entry name" value="TRIM/RBCC"/>
</dbReference>
<dbReference type="Ensembl" id="ENSCINT00000001697.3">
    <property type="protein sequence ID" value="ENSCINP00000001697.3"/>
    <property type="gene ID" value="ENSCING00000000939.3"/>
</dbReference>
<evidence type="ECO:0000256" key="3">
    <source>
        <dbReference type="ARBA" id="ARBA00022833"/>
    </source>
</evidence>
<organism evidence="8 9">
    <name type="scientific">Ciona intestinalis</name>
    <name type="common">Transparent sea squirt</name>
    <name type="synonym">Ascidia intestinalis</name>
    <dbReference type="NCBI Taxonomy" id="7719"/>
    <lineage>
        <taxon>Eukaryota</taxon>
        <taxon>Metazoa</taxon>
        <taxon>Chordata</taxon>
        <taxon>Tunicata</taxon>
        <taxon>Ascidiacea</taxon>
        <taxon>Phlebobranchia</taxon>
        <taxon>Cionidae</taxon>
        <taxon>Ciona</taxon>
    </lineage>
</organism>
<keyword evidence="1" id="KW-0479">Metal-binding</keyword>
<dbReference type="Pfam" id="PF13445">
    <property type="entry name" value="zf-RING_UBOX"/>
    <property type="match status" value="1"/>
</dbReference>
<dbReference type="SUPFAM" id="SSF57845">
    <property type="entry name" value="B-box zinc-binding domain"/>
    <property type="match status" value="1"/>
</dbReference>
<dbReference type="CDD" id="cd19756">
    <property type="entry name" value="Bbox2"/>
    <property type="match status" value="1"/>
</dbReference>
<evidence type="ECO:0000313" key="8">
    <source>
        <dbReference type="Ensembl" id="ENSCINP00000001697.3"/>
    </source>
</evidence>
<keyword evidence="9" id="KW-1185">Reference proteome</keyword>
<dbReference type="AlphaFoldDB" id="F6TDF7"/>
<accession>F6TDF7</accession>
<feature type="coiled-coil region" evidence="5">
    <location>
        <begin position="188"/>
        <end position="215"/>
    </location>
</feature>
<dbReference type="Proteomes" id="UP000008144">
    <property type="component" value="Unassembled WGS sequence"/>
</dbReference>
<evidence type="ECO:0000313" key="9">
    <source>
        <dbReference type="Proteomes" id="UP000008144"/>
    </source>
</evidence>